<comment type="caution">
    <text evidence="1">The sequence shown here is derived from an EMBL/GenBank/DDBJ whole genome shotgun (WGS) entry which is preliminary data.</text>
</comment>
<dbReference type="EMBL" id="JAMZIH010005400">
    <property type="protein sequence ID" value="KAJ1675250.1"/>
    <property type="molecule type" value="Genomic_DNA"/>
</dbReference>
<reference evidence="1" key="1">
    <citation type="submission" date="2022-06" db="EMBL/GenBank/DDBJ databases">
        <title>Phylogenomic reconstructions and comparative analyses of Kickxellomycotina fungi.</title>
        <authorList>
            <person name="Reynolds N.K."/>
            <person name="Stajich J.E."/>
            <person name="Barry K."/>
            <person name="Grigoriev I.V."/>
            <person name="Crous P."/>
            <person name="Smith M.E."/>
        </authorList>
    </citation>
    <scope>NUCLEOTIDE SEQUENCE</scope>
    <source>
        <strain evidence="1">RSA 2271</strain>
    </source>
</reference>
<dbReference type="Proteomes" id="UP001145114">
    <property type="component" value="Unassembled WGS sequence"/>
</dbReference>
<keyword evidence="2" id="KW-1185">Reference proteome</keyword>
<gene>
    <name evidence="1" type="ORF">EV182_001634</name>
</gene>
<proteinExistence type="predicted"/>
<organism evidence="1 2">
    <name type="scientific">Spiromyces aspiralis</name>
    <dbReference type="NCBI Taxonomy" id="68401"/>
    <lineage>
        <taxon>Eukaryota</taxon>
        <taxon>Fungi</taxon>
        <taxon>Fungi incertae sedis</taxon>
        <taxon>Zoopagomycota</taxon>
        <taxon>Kickxellomycotina</taxon>
        <taxon>Kickxellomycetes</taxon>
        <taxon>Kickxellales</taxon>
        <taxon>Kickxellaceae</taxon>
        <taxon>Spiromyces</taxon>
    </lineage>
</organism>
<protein>
    <submittedName>
        <fullName evidence="1">Uncharacterized protein</fullName>
    </submittedName>
</protein>
<sequence>MRYLLLRQATNRGLSGCLLTRPLGLRAFHDTGYAYRQSIERGRSRYRTRNLLTAASLGLGVIGIYYYVIWSVEQEDYSDIPMPPELTEEEKRAREQATASKDD</sequence>
<accession>A0ACC1HIQ5</accession>
<evidence type="ECO:0000313" key="1">
    <source>
        <dbReference type="EMBL" id="KAJ1675250.1"/>
    </source>
</evidence>
<name>A0ACC1HIQ5_9FUNG</name>
<evidence type="ECO:0000313" key="2">
    <source>
        <dbReference type="Proteomes" id="UP001145114"/>
    </source>
</evidence>